<dbReference type="InterPro" id="IPR011009">
    <property type="entry name" value="Kinase-like_dom_sf"/>
</dbReference>
<reference evidence="6" key="1">
    <citation type="submission" date="2012-01" db="EMBL/GenBank/DDBJ databases">
        <title>The Genome Sequence of Oreochromis niloticus (Nile Tilapia).</title>
        <authorList>
            <consortium name="Broad Institute Genome Assembly Team"/>
            <consortium name="Broad Institute Sequencing Platform"/>
            <person name="Di Palma F."/>
            <person name="Johnson J."/>
            <person name="Lander E.S."/>
            <person name="Lindblad-Toh K."/>
        </authorList>
    </citation>
    <scope>NUCLEOTIDE SEQUENCE [LARGE SCALE GENOMIC DNA]</scope>
</reference>
<keyword evidence="6" id="KW-1185">Reference proteome</keyword>
<dbReference type="PROSITE" id="PS50088">
    <property type="entry name" value="ANK_REPEAT"/>
    <property type="match status" value="10"/>
</dbReference>
<dbReference type="PROSITE" id="PS50011">
    <property type="entry name" value="PROTEIN_KINASE_DOM"/>
    <property type="match status" value="1"/>
</dbReference>
<keyword evidence="1" id="KW-0677">Repeat</keyword>
<feature type="repeat" description="ANK" evidence="3">
    <location>
        <begin position="520"/>
        <end position="552"/>
    </location>
</feature>
<feature type="repeat" description="ANK" evidence="3">
    <location>
        <begin position="454"/>
        <end position="486"/>
    </location>
</feature>
<reference evidence="5" key="3">
    <citation type="submission" date="2025-09" db="UniProtKB">
        <authorList>
            <consortium name="Ensembl"/>
        </authorList>
    </citation>
    <scope>IDENTIFICATION</scope>
</reference>
<dbReference type="Gene3D" id="1.10.510.10">
    <property type="entry name" value="Transferase(Phosphotransferase) domain 1"/>
    <property type="match status" value="1"/>
</dbReference>
<feature type="repeat" description="ANK" evidence="3">
    <location>
        <begin position="586"/>
        <end position="618"/>
    </location>
</feature>
<dbReference type="AlphaFoldDB" id="I3JFW6"/>
<dbReference type="InterPro" id="IPR001245">
    <property type="entry name" value="Ser-Thr/Tyr_kinase_cat_dom"/>
</dbReference>
<feature type="repeat" description="ANK" evidence="3">
    <location>
        <begin position="352"/>
        <end position="384"/>
    </location>
</feature>
<dbReference type="PANTHER" id="PTHR24198:SF175">
    <property type="entry name" value="ANKYRIN REPEAT AND PROTEIN KINASE DOMAIN-CONTAINING PROTEIN 1"/>
    <property type="match status" value="1"/>
</dbReference>
<dbReference type="GO" id="GO:0004672">
    <property type="term" value="F:protein kinase activity"/>
    <property type="evidence" value="ECO:0007669"/>
    <property type="project" value="InterPro"/>
</dbReference>
<evidence type="ECO:0000256" key="2">
    <source>
        <dbReference type="ARBA" id="ARBA00023043"/>
    </source>
</evidence>
<name>I3JFW6_ORENI</name>
<protein>
    <submittedName>
        <fullName evidence="5">Ankyrin repeat and kinase domain containing 1</fullName>
    </submittedName>
</protein>
<dbReference type="Pfam" id="PF00023">
    <property type="entry name" value="Ank"/>
    <property type="match status" value="3"/>
</dbReference>
<dbReference type="PRINTS" id="PR01415">
    <property type="entry name" value="ANKYRIN"/>
</dbReference>
<gene>
    <name evidence="5" type="primary">ANKK1</name>
    <name evidence="5" type="synonym">ankk1</name>
</gene>
<evidence type="ECO:0000313" key="5">
    <source>
        <dbReference type="Ensembl" id="ENSONIP00000007757.2"/>
    </source>
</evidence>
<sequence>ALMDRLDRAPGQLRNFQKDDFEADWIKVAKCKSGEVYQVKVKLWREKCAKVIEEVSSIAKLKFKYIMPIYGMCSEVTALVMEYMSNGSLNNLLASHTLMWPKKFQMIHETSLGMNFLHSMKPPLLHLNLKTSNILVDDHLHIKISDFGLIHWEEGMNKTLFMERLTARGNISYIPPETFTDSPDPPGTTFDVYSFGIVIWEILTQQKPYAGCSVTTVLLQVSQGKRLCVTMIPDQRPPECERMISIMKQCWDDDHRKRPPFSGAYSKALFFLSCIMQISFYFTDGQYDKEAILSMLSKKDFGSFRKSVRREHVSTQFSGKKTLLHCTVATGDSESVEHILNLGAEVNCTTAKGYTPLLIAVLQRLHDIISLLLEHGADVSLGDEDDWTPLHFAAQNGDDRTVRLLLDKGAVVNAQEKTGWMPFHLACQNGHETVVRLLLLRQSQEAVVEQEKANGRTPLHLASIYGHLSIVKLLLTHGADPNATDKCLCTALHLSAEEGHNRVVRQLIQSGATVDIGDSKGNTPLHLAALKGHTGICRQLLSNGANPDATNIQGWTPVHLAALKGHEATLVQLESQGGCVNARGENGWTPLHLACHQSKPDLVAKLLSGKADPNVTEESKGWTPLHVACNSKSFPSVLHLISHGANVNALNYGNATPLHLAAQHGCVPIVKALLMNGADGTLLDSFGSTALNVAQQSEKLEIKSIAVLA</sequence>
<organism evidence="5 6">
    <name type="scientific">Oreochromis niloticus</name>
    <name type="common">Nile tilapia</name>
    <name type="synonym">Tilapia nilotica</name>
    <dbReference type="NCBI Taxonomy" id="8128"/>
    <lineage>
        <taxon>Eukaryota</taxon>
        <taxon>Metazoa</taxon>
        <taxon>Chordata</taxon>
        <taxon>Craniata</taxon>
        <taxon>Vertebrata</taxon>
        <taxon>Euteleostomi</taxon>
        <taxon>Actinopterygii</taxon>
        <taxon>Neopterygii</taxon>
        <taxon>Teleostei</taxon>
        <taxon>Neoteleostei</taxon>
        <taxon>Acanthomorphata</taxon>
        <taxon>Ovalentaria</taxon>
        <taxon>Cichlomorphae</taxon>
        <taxon>Cichliformes</taxon>
        <taxon>Cichlidae</taxon>
        <taxon>African cichlids</taxon>
        <taxon>Pseudocrenilabrinae</taxon>
        <taxon>Oreochromini</taxon>
        <taxon>Oreochromis</taxon>
    </lineage>
</organism>
<dbReference type="SMART" id="SM00248">
    <property type="entry name" value="ANK"/>
    <property type="match status" value="11"/>
</dbReference>
<dbReference type="InterPro" id="IPR002110">
    <property type="entry name" value="Ankyrin_rpt"/>
</dbReference>
<feature type="domain" description="Protein kinase" evidence="4">
    <location>
        <begin position="1"/>
        <end position="271"/>
    </location>
</feature>
<feature type="repeat" description="ANK" evidence="3">
    <location>
        <begin position="653"/>
        <end position="685"/>
    </location>
</feature>
<dbReference type="InterPro" id="IPR036770">
    <property type="entry name" value="Ankyrin_rpt-contain_sf"/>
</dbReference>
<dbReference type="Proteomes" id="UP000005207">
    <property type="component" value="Linkage group LG14"/>
</dbReference>
<dbReference type="SUPFAM" id="SSF56112">
    <property type="entry name" value="Protein kinase-like (PK-like)"/>
    <property type="match status" value="1"/>
</dbReference>
<dbReference type="Ensembl" id="ENSONIT00000007762.2">
    <property type="protein sequence ID" value="ENSONIP00000007757.2"/>
    <property type="gene ID" value="ENSONIG00000006158.2"/>
</dbReference>
<reference evidence="5" key="2">
    <citation type="submission" date="2025-08" db="UniProtKB">
        <authorList>
            <consortium name="Ensembl"/>
        </authorList>
    </citation>
    <scope>IDENTIFICATION</scope>
</reference>
<feature type="repeat" description="ANK" evidence="3">
    <location>
        <begin position="553"/>
        <end position="585"/>
    </location>
</feature>
<dbReference type="PANTHER" id="PTHR24198">
    <property type="entry name" value="ANKYRIN REPEAT AND PROTEIN KINASE DOMAIN-CONTAINING PROTEIN"/>
    <property type="match status" value="1"/>
</dbReference>
<keyword evidence="2 3" id="KW-0040">ANK repeat</keyword>
<feature type="repeat" description="ANK" evidence="3">
    <location>
        <begin position="620"/>
        <end position="652"/>
    </location>
</feature>
<dbReference type="Pfam" id="PF12796">
    <property type="entry name" value="Ank_2"/>
    <property type="match status" value="3"/>
</dbReference>
<dbReference type="SUPFAM" id="SSF48403">
    <property type="entry name" value="Ankyrin repeat"/>
    <property type="match status" value="1"/>
</dbReference>
<evidence type="ECO:0000313" key="6">
    <source>
        <dbReference type="Proteomes" id="UP000005207"/>
    </source>
</evidence>
<dbReference type="Pfam" id="PF07714">
    <property type="entry name" value="PK_Tyr_Ser-Thr"/>
    <property type="match status" value="1"/>
</dbReference>
<dbReference type="GO" id="GO:0010564">
    <property type="term" value="P:regulation of cell cycle process"/>
    <property type="evidence" value="ECO:0007669"/>
    <property type="project" value="TreeGrafter"/>
</dbReference>
<dbReference type="GeneTree" id="ENSGT00940000162060"/>
<evidence type="ECO:0000259" key="4">
    <source>
        <dbReference type="PROSITE" id="PS50011"/>
    </source>
</evidence>
<dbReference type="GO" id="GO:0005737">
    <property type="term" value="C:cytoplasm"/>
    <property type="evidence" value="ECO:0007669"/>
    <property type="project" value="TreeGrafter"/>
</dbReference>
<dbReference type="Gene3D" id="1.25.40.20">
    <property type="entry name" value="Ankyrin repeat-containing domain"/>
    <property type="match status" value="5"/>
</dbReference>
<proteinExistence type="predicted"/>
<feature type="repeat" description="ANK" evidence="3">
    <location>
        <begin position="490"/>
        <end position="519"/>
    </location>
</feature>
<feature type="repeat" description="ANK" evidence="3">
    <location>
        <begin position="385"/>
        <end position="417"/>
    </location>
</feature>
<dbReference type="PROSITE" id="PS50297">
    <property type="entry name" value="ANK_REP_REGION"/>
    <property type="match status" value="9"/>
</dbReference>
<evidence type="ECO:0000256" key="1">
    <source>
        <dbReference type="ARBA" id="ARBA00022737"/>
    </source>
</evidence>
<dbReference type="GO" id="GO:0005524">
    <property type="term" value="F:ATP binding"/>
    <property type="evidence" value="ECO:0007669"/>
    <property type="project" value="InterPro"/>
</dbReference>
<accession>I3JFW6</accession>
<dbReference type="InterPro" id="IPR000719">
    <property type="entry name" value="Prot_kinase_dom"/>
</dbReference>
<evidence type="ECO:0000256" key="3">
    <source>
        <dbReference type="PROSITE-ProRule" id="PRU00023"/>
    </source>
</evidence>
<feature type="repeat" description="ANK" evidence="3">
    <location>
        <begin position="418"/>
        <end position="450"/>
    </location>
</feature>